<dbReference type="OrthoDB" id="3006153at2759"/>
<reference evidence="3" key="1">
    <citation type="submission" date="2017-01" db="EMBL/GenBank/DDBJ databases">
        <title>Comparative genomics of anhydrobiosis in the tardigrade Hypsibius dujardini.</title>
        <authorList>
            <person name="Yoshida Y."/>
            <person name="Koutsovoulos G."/>
            <person name="Laetsch D."/>
            <person name="Stevens L."/>
            <person name="Kumar S."/>
            <person name="Horikawa D."/>
            <person name="Ishino K."/>
            <person name="Komine S."/>
            <person name="Tomita M."/>
            <person name="Blaxter M."/>
            <person name="Arakawa K."/>
        </authorList>
    </citation>
    <scope>NUCLEOTIDE SEQUENCE [LARGE SCALE GENOMIC DNA]</scope>
    <source>
        <strain evidence="3">Z151</strain>
    </source>
</reference>
<evidence type="ECO:0000256" key="1">
    <source>
        <dbReference type="SAM" id="SignalP"/>
    </source>
</evidence>
<dbReference type="AlphaFoldDB" id="A0A1W0XDQ2"/>
<organism evidence="2 3">
    <name type="scientific">Hypsibius exemplaris</name>
    <name type="common">Freshwater tardigrade</name>
    <dbReference type="NCBI Taxonomy" id="2072580"/>
    <lineage>
        <taxon>Eukaryota</taxon>
        <taxon>Metazoa</taxon>
        <taxon>Ecdysozoa</taxon>
        <taxon>Tardigrada</taxon>
        <taxon>Eutardigrada</taxon>
        <taxon>Parachela</taxon>
        <taxon>Hypsibioidea</taxon>
        <taxon>Hypsibiidae</taxon>
        <taxon>Hypsibius</taxon>
    </lineage>
</organism>
<keyword evidence="3" id="KW-1185">Reference proteome</keyword>
<sequence>MGTTSSYPFCMAVSVFALLSLLMASASVQPAAANSLAGWHSRAIPHPQASHFVPSSENFAFGVIRSTQVNPSGFLVAFFLPDFVVDAAGRTLQLAAGEWDRISTLAHDAVKRPQPGGFQNQWRIAQDRTSWPILQLHVKHGEESVVSVYGFDGKTDLLDPPAAGRTTLPPSLMEAFSLLLEALQPSGKDQKNAELVKNLVKILDAN</sequence>
<dbReference type="Proteomes" id="UP000192578">
    <property type="component" value="Unassembled WGS sequence"/>
</dbReference>
<feature type="chain" id="PRO_5012054295" evidence="1">
    <location>
        <begin position="34"/>
        <end position="206"/>
    </location>
</feature>
<evidence type="ECO:0000313" key="2">
    <source>
        <dbReference type="EMBL" id="OQV25471.1"/>
    </source>
</evidence>
<comment type="caution">
    <text evidence="2">The sequence shown here is derived from an EMBL/GenBank/DDBJ whole genome shotgun (WGS) entry which is preliminary data.</text>
</comment>
<gene>
    <name evidence="2" type="ORF">BV898_00412</name>
</gene>
<name>A0A1W0XDQ2_HYPEX</name>
<protein>
    <submittedName>
        <fullName evidence="2">Uncharacterized protein</fullName>
    </submittedName>
</protein>
<proteinExistence type="predicted"/>
<evidence type="ECO:0000313" key="3">
    <source>
        <dbReference type="Proteomes" id="UP000192578"/>
    </source>
</evidence>
<keyword evidence="1" id="KW-0732">Signal</keyword>
<dbReference type="EMBL" id="MTYJ01000002">
    <property type="protein sequence ID" value="OQV25471.1"/>
    <property type="molecule type" value="Genomic_DNA"/>
</dbReference>
<feature type="signal peptide" evidence="1">
    <location>
        <begin position="1"/>
        <end position="33"/>
    </location>
</feature>
<accession>A0A1W0XDQ2</accession>